<dbReference type="InterPro" id="IPR013424">
    <property type="entry name" value="Ice-binding_C"/>
</dbReference>
<reference evidence="2" key="2">
    <citation type="submission" date="2020-09" db="EMBL/GenBank/DDBJ databases">
        <authorList>
            <person name="Sun Q."/>
            <person name="Zhou Y."/>
        </authorList>
    </citation>
    <scope>NUCLEOTIDE SEQUENCE</scope>
    <source>
        <strain evidence="2">CGMCC 1.15519</strain>
    </source>
</reference>
<dbReference type="EMBL" id="BMJM01000001">
    <property type="protein sequence ID" value="GGD99041.1"/>
    <property type="molecule type" value="Genomic_DNA"/>
</dbReference>
<keyword evidence="3" id="KW-1185">Reference proteome</keyword>
<name>A0A917E416_9SPHN</name>
<reference evidence="2" key="1">
    <citation type="journal article" date="2014" name="Int. J. Syst. Evol. Microbiol.">
        <title>Complete genome sequence of Corynebacterium casei LMG S-19264T (=DSM 44701T), isolated from a smear-ripened cheese.</title>
        <authorList>
            <consortium name="US DOE Joint Genome Institute (JGI-PGF)"/>
            <person name="Walter F."/>
            <person name="Albersmeier A."/>
            <person name="Kalinowski J."/>
            <person name="Ruckert C."/>
        </authorList>
    </citation>
    <scope>NUCLEOTIDE SEQUENCE</scope>
    <source>
        <strain evidence="2">CGMCC 1.15519</strain>
    </source>
</reference>
<feature type="domain" description="Ice-binding protein C-terminal" evidence="1">
    <location>
        <begin position="148"/>
        <end position="171"/>
    </location>
</feature>
<dbReference type="NCBIfam" id="NF035944">
    <property type="entry name" value="PEPxxWA-CTERM"/>
    <property type="match status" value="1"/>
</dbReference>
<accession>A0A917E416</accession>
<comment type="caution">
    <text evidence="2">The sequence shown here is derived from an EMBL/GenBank/DDBJ whole genome shotgun (WGS) entry which is preliminary data.</text>
</comment>
<organism evidence="2 3">
    <name type="scientific">Sandarakinorhabdus glacialis</name>
    <dbReference type="NCBI Taxonomy" id="1614636"/>
    <lineage>
        <taxon>Bacteria</taxon>
        <taxon>Pseudomonadati</taxon>
        <taxon>Pseudomonadota</taxon>
        <taxon>Alphaproteobacteria</taxon>
        <taxon>Sphingomonadales</taxon>
        <taxon>Sphingosinicellaceae</taxon>
        <taxon>Sandarakinorhabdus</taxon>
    </lineage>
</organism>
<proteinExistence type="predicted"/>
<dbReference type="NCBIfam" id="TIGR02595">
    <property type="entry name" value="PEP_CTERM"/>
    <property type="match status" value="1"/>
</dbReference>
<evidence type="ECO:0000313" key="2">
    <source>
        <dbReference type="EMBL" id="GGD99041.1"/>
    </source>
</evidence>
<dbReference type="Pfam" id="PF07589">
    <property type="entry name" value="PEP-CTERM"/>
    <property type="match status" value="1"/>
</dbReference>
<dbReference type="NCBIfam" id="NF038127">
    <property type="entry name" value="FDP_fam"/>
    <property type="match status" value="1"/>
</dbReference>
<evidence type="ECO:0000259" key="1">
    <source>
        <dbReference type="Pfam" id="PF07589"/>
    </source>
</evidence>
<protein>
    <submittedName>
        <fullName evidence="2">PEP-CTERM domain protein</fullName>
    </submittedName>
</protein>
<gene>
    <name evidence="2" type="ORF">GCM10011529_01470</name>
</gene>
<dbReference type="AlphaFoldDB" id="A0A917E416"/>
<dbReference type="Proteomes" id="UP000635071">
    <property type="component" value="Unassembled WGS sequence"/>
</dbReference>
<evidence type="ECO:0000313" key="3">
    <source>
        <dbReference type="Proteomes" id="UP000635071"/>
    </source>
</evidence>
<sequence length="180" mass="18572">MPNPGTVQFFDFTVGAASNVTLRSWSYAGGVNAAGQTIARGGFDPILALFALPGGGLVGQNDDGGASLVAADAVSGRAWDTFFSAVLDPGLYRVSVMVYPNFAPGNVFTGTFAGASTFADVSGTANNPRSNEWAFDILGVESAVQNGVPEPASWALLIAGFGLTGAAMRRRRRTMRSVTG</sequence>